<proteinExistence type="predicted"/>
<reference evidence="1 2" key="1">
    <citation type="journal article" date="2012" name="J. Bacteriol.">
        <title>Genome sequence of deep-sea manganese-oxidizing bacterium Marinobacter manganoxydans MnI7-9.</title>
        <authorList>
            <person name="Wang H."/>
            <person name="Li H."/>
            <person name="Shao Z."/>
            <person name="Liao S."/>
            <person name="Johnstone L."/>
            <person name="Rensing C."/>
            <person name="Wang G."/>
        </authorList>
    </citation>
    <scope>NUCLEOTIDE SEQUENCE [LARGE SCALE GENOMIC DNA]</scope>
    <source>
        <strain evidence="1 2">MnI7-9</strain>
    </source>
</reference>
<dbReference type="Proteomes" id="UP000003208">
    <property type="component" value="Unassembled WGS sequence"/>
</dbReference>
<sequence>MTRTIWNTLAILAVLIFTALPLSAAEVVTYYHNDHLGSP</sequence>
<dbReference type="AlphaFoldDB" id="G6YW98"/>
<feature type="non-terminal residue" evidence="1">
    <location>
        <position position="39"/>
    </location>
</feature>
<evidence type="ECO:0000313" key="1">
    <source>
        <dbReference type="EMBL" id="EHJ03534.1"/>
    </source>
</evidence>
<accession>G6YW98</accession>
<gene>
    <name evidence="1" type="ORF">KYE_15778</name>
</gene>
<dbReference type="EMBL" id="AGTR01000074">
    <property type="protein sequence ID" value="EHJ03534.1"/>
    <property type="molecule type" value="Genomic_DNA"/>
</dbReference>
<name>G6YW98_9GAMM</name>
<protein>
    <submittedName>
        <fullName evidence="1">Uncharacterized protein</fullName>
    </submittedName>
</protein>
<organism evidence="1 2">
    <name type="scientific">Marinobacter manganoxydans MnI7-9</name>
    <dbReference type="NCBI Taxonomy" id="1094979"/>
    <lineage>
        <taxon>Bacteria</taxon>
        <taxon>Pseudomonadati</taxon>
        <taxon>Pseudomonadota</taxon>
        <taxon>Gammaproteobacteria</taxon>
        <taxon>Pseudomonadales</taxon>
        <taxon>Marinobacteraceae</taxon>
        <taxon>Marinobacter</taxon>
    </lineage>
</organism>
<evidence type="ECO:0000313" key="2">
    <source>
        <dbReference type="Proteomes" id="UP000003208"/>
    </source>
</evidence>
<keyword evidence="2" id="KW-1185">Reference proteome</keyword>